<comment type="caution">
    <text evidence="1">The sequence shown here is derived from an EMBL/GenBank/DDBJ whole genome shotgun (WGS) entry which is preliminary data.</text>
</comment>
<name>A0ABR5PL20_9LACO</name>
<reference evidence="1 2" key="1">
    <citation type="journal article" date="2015" name="Genome Announc.">
        <title>Expanding the biotechnology potential of lactobacilli through comparative genomics of 213 strains and associated genera.</title>
        <authorList>
            <person name="Sun Z."/>
            <person name="Harris H.M."/>
            <person name="McCann A."/>
            <person name="Guo C."/>
            <person name="Argimon S."/>
            <person name="Zhang W."/>
            <person name="Yang X."/>
            <person name="Jeffery I.B."/>
            <person name="Cooney J.C."/>
            <person name="Kagawa T.F."/>
            <person name="Liu W."/>
            <person name="Song Y."/>
            <person name="Salvetti E."/>
            <person name="Wrobel A."/>
            <person name="Rasinkangas P."/>
            <person name="Parkhill J."/>
            <person name="Rea M.C."/>
            <person name="O'Sullivan O."/>
            <person name="Ritari J."/>
            <person name="Douillard F.P."/>
            <person name="Paul Ross R."/>
            <person name="Yang R."/>
            <person name="Briner A.E."/>
            <person name="Felis G.E."/>
            <person name="de Vos W.M."/>
            <person name="Barrangou R."/>
            <person name="Klaenhammer T.R."/>
            <person name="Caufield P.W."/>
            <person name="Cui Y."/>
            <person name="Zhang H."/>
            <person name="O'Toole P.W."/>
        </authorList>
    </citation>
    <scope>NUCLEOTIDE SEQUENCE [LARGE SCALE GENOMIC DNA]</scope>
    <source>
        <strain evidence="1 2">DSM 15836</strain>
    </source>
</reference>
<sequence>MVIYFSELALNLNEELKVEKYDHDFNLFVLTTINSKKIMVSKEVADFIYVEIKK</sequence>
<evidence type="ECO:0000313" key="1">
    <source>
        <dbReference type="EMBL" id="KRM28852.1"/>
    </source>
</evidence>
<protein>
    <submittedName>
        <fullName evidence="1">Uncharacterized protein</fullName>
    </submittedName>
</protein>
<accession>A0ABR5PL20</accession>
<dbReference type="InterPro" id="IPR038157">
    <property type="entry name" value="FeoA_core_dom"/>
</dbReference>
<gene>
    <name evidence="1" type="ORF">FC65_GL001567</name>
</gene>
<dbReference type="Gene3D" id="2.30.30.90">
    <property type="match status" value="1"/>
</dbReference>
<organism evidence="1 2">
    <name type="scientific">Ligilactobacillus acidipiscis DSM 15836</name>
    <dbReference type="NCBI Taxonomy" id="1423716"/>
    <lineage>
        <taxon>Bacteria</taxon>
        <taxon>Bacillati</taxon>
        <taxon>Bacillota</taxon>
        <taxon>Bacilli</taxon>
        <taxon>Lactobacillales</taxon>
        <taxon>Lactobacillaceae</taxon>
        <taxon>Ligilactobacillus</taxon>
    </lineage>
</organism>
<dbReference type="EMBL" id="AZFI01000040">
    <property type="protein sequence ID" value="KRM28852.1"/>
    <property type="molecule type" value="Genomic_DNA"/>
</dbReference>
<keyword evidence="2" id="KW-1185">Reference proteome</keyword>
<evidence type="ECO:0000313" key="2">
    <source>
        <dbReference type="Proteomes" id="UP000051217"/>
    </source>
</evidence>
<dbReference type="Proteomes" id="UP000051217">
    <property type="component" value="Unassembled WGS sequence"/>
</dbReference>
<proteinExistence type="predicted"/>